<evidence type="ECO:0000256" key="5">
    <source>
        <dbReference type="ARBA" id="ARBA00047942"/>
    </source>
</evidence>
<proteinExistence type="predicted"/>
<dbReference type="SUPFAM" id="SSF53335">
    <property type="entry name" value="S-adenosyl-L-methionine-dependent methyltransferases"/>
    <property type="match status" value="1"/>
</dbReference>
<keyword evidence="2" id="KW-0489">Methyltransferase</keyword>
<dbReference type="Gene3D" id="3.40.50.150">
    <property type="entry name" value="Vaccinia Virus protein VP39"/>
    <property type="match status" value="1"/>
</dbReference>
<sequence length="1075" mass="123271">MSKSPPDFEENFERYLKDVSLANSEASKSYLFLEFIRNTFKQVNVDYSEKLYPDLEKHLVGKTKTLTVKGRPDAMLGNLIIEFKKKLDEKSKNEAESELRRYISILWTQQKERRIQYVAIATDGINFVCYRPRADPGEVEVIPSDVFLDEIDKINLTRTNPGEAFVWLDRYILSKARRPPTAEAFSNEFGLNKPAFRDSEAFLKQAWKESEEKVLYDQWAGFLRIVYGSSVDSEDLFIRHSYLATLAKLLVYSSFSGGAIPVSSEQVCEILEGKIFEKWNVHNFLEEDFFSWVARTDSGIKAAQILLDRLASYDLSTVDEDILKSLYQELVDPNARHELGEYYTPDWLAELMIERILKDDPDKSVLDPACGSGTFLAACIRKKKQLLRGRRPIQQLQAILTSVRGVDVHPLAVILARTNFLTALGTDLLFARRGPISVPVYLADSIRLPESDVTIYEGVKSFKIQADKKILRLPVSITVDPDLTDKVVEGVKEYARKIAEGDKPKLDDFSNIITQKINREIDSKSIVVLFDSARAMAELIKLKRDTVWAFILKNIYKPLFLKDKKFDVVVGNPPWLSYRYVESTDYQKFLKNMILNEYNLLDTKRAELITQMELATLFFARCSDLYLADEGIISFVMPRSIFVSDHHHNFRRGKYKPNMRFIEILDLEHVDPLFRVPSCVITAKKGINVYPVDTIVLKGRLLQRNTKLKEALRALNQENKKFTEYAIGDRSFLEDLEFETVLKAIDRGKKSYYYESFTQGATIVPRQLWFVEPQVHPKLGIDPTQPRLKTSQRAIEKAKKEYEDVIVEGEVESQFLYLVVTGSEIAPFSTTKLPLVVLPIEPKGGKYHIIHSEEAKQKGYSGLYHWLIRAEEVWSGKRGEKADKMTIYDRLDYQRGLSDQRSRVKYRVLYNTSGTYLVSCIVVNKPSNVKVDSSSIRVSGVVADATVYRYDTDDENEALFLSALLNAPIIDSLIKPMQSRGQFGERHIHKKVLELPLPKFNPRKNEHMMLVNLAKRASEKASKIVPELEKQYSGIGKIRQLVKAEIEEEVLQIDKIVRELIVSEGELPDGLYAFL</sequence>
<keyword evidence="4" id="KW-0949">S-adenosyl-L-methionine</keyword>
<dbReference type="Proteomes" id="UP000240322">
    <property type="component" value="Unassembled WGS sequence"/>
</dbReference>
<feature type="domain" description="Type II methyltransferase M.TaqI-like" evidence="7">
    <location>
        <begin position="403"/>
        <end position="668"/>
    </location>
</feature>
<gene>
    <name evidence="8" type="ORF">B9Q03_03615</name>
</gene>
<evidence type="ECO:0000256" key="3">
    <source>
        <dbReference type="ARBA" id="ARBA00022679"/>
    </source>
</evidence>
<evidence type="ECO:0000256" key="6">
    <source>
        <dbReference type="SAM" id="Coils"/>
    </source>
</evidence>
<evidence type="ECO:0000256" key="2">
    <source>
        <dbReference type="ARBA" id="ARBA00022603"/>
    </source>
</evidence>
<dbReference type="PRINTS" id="PR00507">
    <property type="entry name" value="N12N6MTFRASE"/>
</dbReference>
<dbReference type="AlphaFoldDB" id="A0A2R6AZ17"/>
<dbReference type="InterPro" id="IPR029063">
    <property type="entry name" value="SAM-dependent_MTases_sf"/>
</dbReference>
<comment type="catalytic activity">
    <reaction evidence="5">
        <text>a 2'-deoxyadenosine in DNA + S-adenosyl-L-methionine = an N(6)-methyl-2'-deoxyadenosine in DNA + S-adenosyl-L-homocysteine + H(+)</text>
        <dbReference type="Rhea" id="RHEA:15197"/>
        <dbReference type="Rhea" id="RHEA-COMP:12418"/>
        <dbReference type="Rhea" id="RHEA-COMP:12419"/>
        <dbReference type="ChEBI" id="CHEBI:15378"/>
        <dbReference type="ChEBI" id="CHEBI:57856"/>
        <dbReference type="ChEBI" id="CHEBI:59789"/>
        <dbReference type="ChEBI" id="CHEBI:90615"/>
        <dbReference type="ChEBI" id="CHEBI:90616"/>
        <dbReference type="EC" id="2.1.1.72"/>
    </reaction>
</comment>
<dbReference type="InterPro" id="IPR050953">
    <property type="entry name" value="N4_N6_ade-DNA_methylase"/>
</dbReference>
<dbReference type="InterPro" id="IPR002052">
    <property type="entry name" value="DNA_methylase_N6_adenine_CS"/>
</dbReference>
<accession>A0A2R6AZ17</accession>
<dbReference type="Pfam" id="PF07669">
    <property type="entry name" value="Eco57I"/>
    <property type="match status" value="1"/>
</dbReference>
<organism evidence="8 9">
    <name type="scientific">Candidatus Marsarchaeota G2 archaeon OSP_D</name>
    <dbReference type="NCBI Taxonomy" id="1978157"/>
    <lineage>
        <taxon>Archaea</taxon>
        <taxon>Candidatus Marsarchaeota</taxon>
        <taxon>Candidatus Marsarchaeota group 2</taxon>
    </lineage>
</organism>
<dbReference type="EMBL" id="NEXE01000021">
    <property type="protein sequence ID" value="PSN91624.1"/>
    <property type="molecule type" value="Genomic_DNA"/>
</dbReference>
<keyword evidence="3" id="KW-0808">Transferase</keyword>
<evidence type="ECO:0000313" key="8">
    <source>
        <dbReference type="EMBL" id="PSN91624.1"/>
    </source>
</evidence>
<evidence type="ECO:0000259" key="7">
    <source>
        <dbReference type="Pfam" id="PF07669"/>
    </source>
</evidence>
<dbReference type="EC" id="2.1.1.72" evidence="1"/>
<evidence type="ECO:0000256" key="4">
    <source>
        <dbReference type="ARBA" id="ARBA00022691"/>
    </source>
</evidence>
<comment type="caution">
    <text evidence="8">The sequence shown here is derived from an EMBL/GenBank/DDBJ whole genome shotgun (WGS) entry which is preliminary data.</text>
</comment>
<dbReference type="PANTHER" id="PTHR33841">
    <property type="entry name" value="DNA METHYLTRANSFERASE YEEA-RELATED"/>
    <property type="match status" value="1"/>
</dbReference>
<dbReference type="GO" id="GO:0006304">
    <property type="term" value="P:DNA modification"/>
    <property type="evidence" value="ECO:0007669"/>
    <property type="project" value="InterPro"/>
</dbReference>
<reference evidence="8 9" key="1">
    <citation type="submission" date="2017-04" db="EMBL/GenBank/DDBJ databases">
        <title>Novel microbial lineages endemic to geothermal iron-oxide mats fill important gaps in the evolutionary history of Archaea.</title>
        <authorList>
            <person name="Jay Z.J."/>
            <person name="Beam J.P."/>
            <person name="Dlakic M."/>
            <person name="Rusch D.B."/>
            <person name="Kozubal M.A."/>
            <person name="Inskeep W.P."/>
        </authorList>
    </citation>
    <scope>NUCLEOTIDE SEQUENCE [LARGE SCALE GENOMIC DNA]</scope>
    <source>
        <strain evidence="8">OSP_D</strain>
    </source>
</reference>
<evidence type="ECO:0000313" key="9">
    <source>
        <dbReference type="Proteomes" id="UP000240322"/>
    </source>
</evidence>
<name>A0A2R6AZ17_9ARCH</name>
<evidence type="ECO:0000256" key="1">
    <source>
        <dbReference type="ARBA" id="ARBA00011900"/>
    </source>
</evidence>
<dbReference type="PANTHER" id="PTHR33841:SF4">
    <property type="entry name" value="RESTRICTION MODIFICATION SYSTEM DNA SPECIFICITY DOMAIN"/>
    <property type="match status" value="1"/>
</dbReference>
<dbReference type="GO" id="GO:0003676">
    <property type="term" value="F:nucleic acid binding"/>
    <property type="evidence" value="ECO:0007669"/>
    <property type="project" value="InterPro"/>
</dbReference>
<dbReference type="GO" id="GO:0009007">
    <property type="term" value="F:site-specific DNA-methyltransferase (adenine-specific) activity"/>
    <property type="evidence" value="ECO:0007669"/>
    <property type="project" value="UniProtKB-EC"/>
</dbReference>
<protein>
    <recommendedName>
        <fullName evidence="1">site-specific DNA-methyltransferase (adenine-specific)</fullName>
        <ecNumber evidence="1">2.1.1.72</ecNumber>
    </recommendedName>
</protein>
<dbReference type="PROSITE" id="PS00092">
    <property type="entry name" value="N6_MTASE"/>
    <property type="match status" value="1"/>
</dbReference>
<keyword evidence="6" id="KW-0175">Coiled coil</keyword>
<dbReference type="InterPro" id="IPR011639">
    <property type="entry name" value="MethylTrfase_TaqI-like_dom"/>
</dbReference>
<dbReference type="GO" id="GO:0032259">
    <property type="term" value="P:methylation"/>
    <property type="evidence" value="ECO:0007669"/>
    <property type="project" value="UniProtKB-KW"/>
</dbReference>
<feature type="coiled-coil region" evidence="6">
    <location>
        <begin position="698"/>
        <end position="725"/>
    </location>
</feature>